<gene>
    <name evidence="2" type="ORF">EAI_09918</name>
</gene>
<evidence type="ECO:0000256" key="1">
    <source>
        <dbReference type="SAM" id="MobiDB-lite"/>
    </source>
</evidence>
<feature type="region of interest" description="Disordered" evidence="1">
    <location>
        <begin position="76"/>
        <end position="96"/>
    </location>
</feature>
<dbReference type="Proteomes" id="UP000008237">
    <property type="component" value="Unassembled WGS sequence"/>
</dbReference>
<feature type="compositionally biased region" description="Gly residues" evidence="1">
    <location>
        <begin position="141"/>
        <end position="164"/>
    </location>
</feature>
<proteinExistence type="predicted"/>
<evidence type="ECO:0000313" key="2">
    <source>
        <dbReference type="EMBL" id="EFN85755.1"/>
    </source>
</evidence>
<feature type="compositionally biased region" description="Basic and acidic residues" evidence="1">
    <location>
        <begin position="76"/>
        <end position="90"/>
    </location>
</feature>
<dbReference type="EMBL" id="GL447885">
    <property type="protein sequence ID" value="EFN85755.1"/>
    <property type="molecule type" value="Genomic_DNA"/>
</dbReference>
<dbReference type="AlphaFoldDB" id="E2BEZ0"/>
<evidence type="ECO:0000313" key="3">
    <source>
        <dbReference type="Proteomes" id="UP000008237"/>
    </source>
</evidence>
<dbReference type="InParanoid" id="E2BEZ0"/>
<protein>
    <submittedName>
        <fullName evidence="2">Uncharacterized protein</fullName>
    </submittedName>
</protein>
<reference evidence="2 3" key="1">
    <citation type="journal article" date="2010" name="Science">
        <title>Genomic comparison of the ants Camponotus floridanus and Harpegnathos saltator.</title>
        <authorList>
            <person name="Bonasio R."/>
            <person name="Zhang G."/>
            <person name="Ye C."/>
            <person name="Mutti N.S."/>
            <person name="Fang X."/>
            <person name="Qin N."/>
            <person name="Donahue G."/>
            <person name="Yang P."/>
            <person name="Li Q."/>
            <person name="Li C."/>
            <person name="Zhang P."/>
            <person name="Huang Z."/>
            <person name="Berger S.L."/>
            <person name="Reinberg D."/>
            <person name="Wang J."/>
            <person name="Liebig J."/>
        </authorList>
    </citation>
    <scope>NUCLEOTIDE SEQUENCE [LARGE SCALE GENOMIC DNA]</scope>
    <source>
        <strain evidence="2 3">R22 G/1</strain>
    </source>
</reference>
<name>E2BEZ0_HARSA</name>
<sequence length="164" mass="16799">MNLIRPTIAETQIESNGIEVFARTEPKSVLSWSETFGLAIPSAAVLSSLPARAGKIPNHFSLVLSATPLREIDRAEKKDGSTHREKHGEAADEAVSGIRGGIDPRWHAINQLVLYYGILQLPGPHVSLGERGETSDEGDGDGGGGGGGGGGGSSGDGSGGGGCR</sequence>
<accession>E2BEZ0</accession>
<keyword evidence="3" id="KW-1185">Reference proteome</keyword>
<organism evidence="3">
    <name type="scientific">Harpegnathos saltator</name>
    <name type="common">Jerdon's jumping ant</name>
    <dbReference type="NCBI Taxonomy" id="610380"/>
    <lineage>
        <taxon>Eukaryota</taxon>
        <taxon>Metazoa</taxon>
        <taxon>Ecdysozoa</taxon>
        <taxon>Arthropoda</taxon>
        <taxon>Hexapoda</taxon>
        <taxon>Insecta</taxon>
        <taxon>Pterygota</taxon>
        <taxon>Neoptera</taxon>
        <taxon>Endopterygota</taxon>
        <taxon>Hymenoptera</taxon>
        <taxon>Apocrita</taxon>
        <taxon>Aculeata</taxon>
        <taxon>Formicoidea</taxon>
        <taxon>Formicidae</taxon>
        <taxon>Ponerinae</taxon>
        <taxon>Ponerini</taxon>
        <taxon>Harpegnathos</taxon>
    </lineage>
</organism>
<feature type="region of interest" description="Disordered" evidence="1">
    <location>
        <begin position="127"/>
        <end position="164"/>
    </location>
</feature>